<dbReference type="Proteomes" id="UP000030687">
    <property type="component" value="Unassembled WGS sequence"/>
</dbReference>
<protein>
    <recommendedName>
        <fullName evidence="1">DUF4371 domain-containing protein</fullName>
    </recommendedName>
</protein>
<dbReference type="OMA" id="MIREDFV"/>
<evidence type="ECO:0000313" key="2">
    <source>
        <dbReference type="EMBL" id="ESR45621.1"/>
    </source>
</evidence>
<dbReference type="PANTHER" id="PTHR45749">
    <property type="match status" value="1"/>
</dbReference>
<dbReference type="KEGG" id="cic:CICLE_v10004015mg"/>
<reference evidence="2 3" key="1">
    <citation type="submission" date="2013-10" db="EMBL/GenBank/DDBJ databases">
        <authorList>
            <consortium name="International Citrus Genome Consortium"/>
            <person name="Jenkins J."/>
            <person name="Schmutz J."/>
            <person name="Prochnik S."/>
            <person name="Rokhsar D."/>
            <person name="Gmitter F."/>
            <person name="Ollitrault P."/>
            <person name="Machado M."/>
            <person name="Talon M."/>
            <person name="Wincker P."/>
            <person name="Jaillon O."/>
            <person name="Morgante M."/>
        </authorList>
    </citation>
    <scope>NUCLEOTIDE SEQUENCE</scope>
    <source>
        <strain evidence="3">cv. Clemenules</strain>
    </source>
</reference>
<proteinExistence type="predicted"/>
<gene>
    <name evidence="2" type="ORF">CICLE_v10004015mg</name>
</gene>
<dbReference type="eggNOG" id="ENOG502QWCA">
    <property type="taxonomic scope" value="Eukaryota"/>
</dbReference>
<accession>V4T7V0</accession>
<dbReference type="EMBL" id="KI536799">
    <property type="protein sequence ID" value="ESR45621.1"/>
    <property type="molecule type" value="Genomic_DNA"/>
</dbReference>
<dbReference type="InterPro" id="IPR012337">
    <property type="entry name" value="RNaseH-like_sf"/>
</dbReference>
<name>V4T7V0_CITCL</name>
<keyword evidence="3" id="KW-1185">Reference proteome</keyword>
<dbReference type="SUPFAM" id="SSF53098">
    <property type="entry name" value="Ribonuclease H-like"/>
    <property type="match status" value="1"/>
</dbReference>
<sequence length="319" mass="37083">MSHKSKPRKILLSFFAKVDGGQSSNEYDAFIVDGCKHWKYVSCGKKCHFTLHEQSHNSFPNAAMVKWSNLKDPSRHIDKRMNAYSSQQVLENRLRGHDESVNSLNRQNFMELIKLLATMNEEINEVVLENASKNAQYIAPKIQNELLNILANKVQHKIRALDESHKKKMAIILRYVDCDGFIRERFFEVVNVDDIKASTLKNEICNVLARYNLLVENLRGQGHDGASNMSREWNGLQFLFLNDCPFVYYVHCFTHRLQLVLVAVSKKVHDIELLEYLIFFANHYKTKSLDILNALNTRWSLYFTSVSRLIKMFSATLKF</sequence>
<organism evidence="2 3">
    <name type="scientific">Citrus clementina</name>
    <name type="common">Clementine</name>
    <name type="synonym">Citrus deliciosa x Citrus sinensis</name>
    <dbReference type="NCBI Taxonomy" id="85681"/>
    <lineage>
        <taxon>Eukaryota</taxon>
        <taxon>Viridiplantae</taxon>
        <taxon>Streptophyta</taxon>
        <taxon>Embryophyta</taxon>
        <taxon>Tracheophyta</taxon>
        <taxon>Spermatophyta</taxon>
        <taxon>Magnoliopsida</taxon>
        <taxon>eudicotyledons</taxon>
        <taxon>Gunneridae</taxon>
        <taxon>Pentapetalae</taxon>
        <taxon>rosids</taxon>
        <taxon>malvids</taxon>
        <taxon>Sapindales</taxon>
        <taxon>Rutaceae</taxon>
        <taxon>Aurantioideae</taxon>
        <taxon>Citrus</taxon>
    </lineage>
</organism>
<dbReference type="AlphaFoldDB" id="V4T7V0"/>
<dbReference type="Gramene" id="ESR45621">
    <property type="protein sequence ID" value="ESR45621"/>
    <property type="gene ID" value="CICLE_v10004015mg"/>
</dbReference>
<evidence type="ECO:0000313" key="3">
    <source>
        <dbReference type="Proteomes" id="UP000030687"/>
    </source>
</evidence>
<feature type="domain" description="DUF4371" evidence="1">
    <location>
        <begin position="93"/>
        <end position="235"/>
    </location>
</feature>
<dbReference type="STRING" id="85681.V4T7V0"/>
<evidence type="ECO:0000259" key="1">
    <source>
        <dbReference type="Pfam" id="PF14291"/>
    </source>
</evidence>
<dbReference type="InterPro" id="IPR025398">
    <property type="entry name" value="DUF4371"/>
</dbReference>
<dbReference type="PANTHER" id="PTHR45749:SF26">
    <property type="entry name" value="ZINC FINGER MYM-TYPE PROTEIN 1-LIKE"/>
    <property type="match status" value="1"/>
</dbReference>
<dbReference type="Pfam" id="PF14291">
    <property type="entry name" value="DUF4371"/>
    <property type="match status" value="1"/>
</dbReference>
<dbReference type="InParanoid" id="V4T7V0"/>